<evidence type="ECO:0000256" key="2">
    <source>
        <dbReference type="RuleBase" id="RU003707"/>
    </source>
</evidence>
<dbReference type="GO" id="GO:0003824">
    <property type="term" value="F:catalytic activity"/>
    <property type="evidence" value="ECO:0007669"/>
    <property type="project" value="InterPro"/>
</dbReference>
<dbReference type="InterPro" id="IPR018376">
    <property type="entry name" value="Enoyl-CoA_hyd/isom_CS"/>
</dbReference>
<reference evidence="3 4" key="1">
    <citation type="submission" date="2017-08" db="EMBL/GenBank/DDBJ databases">
        <title>Infants hospitalized years apart are colonized by the same room-sourced microbial strains.</title>
        <authorList>
            <person name="Brooks B."/>
            <person name="Olm M.R."/>
            <person name="Firek B.A."/>
            <person name="Baker R."/>
            <person name="Thomas B.C."/>
            <person name="Morowitz M.J."/>
            <person name="Banfield J.F."/>
        </authorList>
    </citation>
    <scope>NUCLEOTIDE SEQUENCE [LARGE SCALE GENOMIC DNA]</scope>
    <source>
        <strain evidence="3">S2_005_003_R2_41</strain>
    </source>
</reference>
<evidence type="ECO:0000313" key="4">
    <source>
        <dbReference type="Proteomes" id="UP000249135"/>
    </source>
</evidence>
<dbReference type="Pfam" id="PF00378">
    <property type="entry name" value="ECH_1"/>
    <property type="match status" value="1"/>
</dbReference>
<organism evidence="3 4">
    <name type="scientific">Variovorax paradoxus</name>
    <dbReference type="NCBI Taxonomy" id="34073"/>
    <lineage>
        <taxon>Bacteria</taxon>
        <taxon>Pseudomonadati</taxon>
        <taxon>Pseudomonadota</taxon>
        <taxon>Betaproteobacteria</taxon>
        <taxon>Burkholderiales</taxon>
        <taxon>Comamonadaceae</taxon>
        <taxon>Variovorax</taxon>
    </lineage>
</organism>
<dbReference type="PROSITE" id="PS00166">
    <property type="entry name" value="ENOYL_COA_HYDRATASE"/>
    <property type="match status" value="1"/>
</dbReference>
<dbReference type="InterPro" id="IPR014748">
    <property type="entry name" value="Enoyl-CoA_hydra_C"/>
</dbReference>
<dbReference type="AlphaFoldDB" id="A0A2W5NWV9"/>
<comment type="caution">
    <text evidence="3">The sequence shown here is derived from an EMBL/GenBank/DDBJ whole genome shotgun (WGS) entry which is preliminary data.</text>
</comment>
<evidence type="ECO:0000313" key="3">
    <source>
        <dbReference type="EMBL" id="PZQ56808.1"/>
    </source>
</evidence>
<dbReference type="CDD" id="cd06558">
    <property type="entry name" value="crotonase-like"/>
    <property type="match status" value="1"/>
</dbReference>
<dbReference type="Gene3D" id="1.10.12.10">
    <property type="entry name" value="Lyase 2-enoyl-coa Hydratase, Chain A, domain 2"/>
    <property type="match status" value="1"/>
</dbReference>
<dbReference type="EMBL" id="QFPP01000861">
    <property type="protein sequence ID" value="PZQ56808.1"/>
    <property type="molecule type" value="Genomic_DNA"/>
</dbReference>
<dbReference type="InterPro" id="IPR001753">
    <property type="entry name" value="Enoyl-CoA_hydra/iso"/>
</dbReference>
<dbReference type="SUPFAM" id="SSF52096">
    <property type="entry name" value="ClpP/crotonase"/>
    <property type="match status" value="1"/>
</dbReference>
<dbReference type="PANTHER" id="PTHR43459:SF1">
    <property type="entry name" value="EG:BACN32G11.4 PROTEIN"/>
    <property type="match status" value="1"/>
</dbReference>
<dbReference type="NCBIfam" id="NF006107">
    <property type="entry name" value="PRK08258.1"/>
    <property type="match status" value="1"/>
</dbReference>
<dbReference type="InterPro" id="IPR029045">
    <property type="entry name" value="ClpP/crotonase-like_dom_sf"/>
</dbReference>
<sequence length="284" mass="30614">MKHYIGAGNPMRAQFEAKAPYVAKHFAWHFEDGVGTVTLNRPERKNPLTFDSYAELRDLFRALVYATDVKAIVVTGAGGNFCSGGDVHEIIGPLTQMRMPELLEFTRMTGDLVKAIRQCPQPIVGAIDGVCAGAGAMIALACDLRYGTPATKTAFLFTRVGLAGADMGACALLPRVIGQGRASELLFTGRAMKADEGLAWGFFNALHESGALLEAATAVARDLARGPTFAHGMTKTMLSQEWAMTIEQAIEAEAQAQAICMQTEDFRRAYEAFAAKRQPEFGGD</sequence>
<gene>
    <name evidence="3" type="ORF">DI563_31885</name>
</gene>
<accession>A0A2W5NWV9</accession>
<dbReference type="Proteomes" id="UP000249135">
    <property type="component" value="Unassembled WGS sequence"/>
</dbReference>
<dbReference type="PANTHER" id="PTHR43459">
    <property type="entry name" value="ENOYL-COA HYDRATASE"/>
    <property type="match status" value="1"/>
</dbReference>
<proteinExistence type="inferred from homology"/>
<name>A0A2W5NWV9_VARPD</name>
<evidence type="ECO:0000256" key="1">
    <source>
        <dbReference type="ARBA" id="ARBA00005254"/>
    </source>
</evidence>
<comment type="similarity">
    <text evidence="1 2">Belongs to the enoyl-CoA hydratase/isomerase family.</text>
</comment>
<dbReference type="Gene3D" id="3.90.226.10">
    <property type="entry name" value="2-enoyl-CoA Hydratase, Chain A, domain 1"/>
    <property type="match status" value="1"/>
</dbReference>
<protein>
    <submittedName>
        <fullName evidence="3">Enoyl-CoA hydratase family protein</fullName>
    </submittedName>
</protein>